<dbReference type="InParanoid" id="G4Z3G9"/>
<dbReference type="AlphaFoldDB" id="G4Z3G9"/>
<keyword evidence="3" id="KW-1185">Reference proteome</keyword>
<reference evidence="2 3" key="1">
    <citation type="journal article" date="2006" name="Science">
        <title>Phytophthora genome sequences uncover evolutionary origins and mechanisms of pathogenesis.</title>
        <authorList>
            <person name="Tyler B.M."/>
            <person name="Tripathy S."/>
            <person name="Zhang X."/>
            <person name="Dehal P."/>
            <person name="Jiang R.H."/>
            <person name="Aerts A."/>
            <person name="Arredondo F.D."/>
            <person name="Baxter L."/>
            <person name="Bensasson D."/>
            <person name="Beynon J.L."/>
            <person name="Chapman J."/>
            <person name="Damasceno C.M."/>
            <person name="Dorrance A.E."/>
            <person name="Dou D."/>
            <person name="Dickerman A.W."/>
            <person name="Dubchak I.L."/>
            <person name="Garbelotto M."/>
            <person name="Gijzen M."/>
            <person name="Gordon S.G."/>
            <person name="Govers F."/>
            <person name="Grunwald N.J."/>
            <person name="Huang W."/>
            <person name="Ivors K.L."/>
            <person name="Jones R.W."/>
            <person name="Kamoun S."/>
            <person name="Krampis K."/>
            <person name="Lamour K.H."/>
            <person name="Lee M.K."/>
            <person name="McDonald W.H."/>
            <person name="Medina M."/>
            <person name="Meijer H.J."/>
            <person name="Nordberg E.K."/>
            <person name="Maclean D.J."/>
            <person name="Ospina-Giraldo M.D."/>
            <person name="Morris P.F."/>
            <person name="Phuntumart V."/>
            <person name="Putnam N.H."/>
            <person name="Rash S."/>
            <person name="Rose J.K."/>
            <person name="Sakihama Y."/>
            <person name="Salamov A.A."/>
            <person name="Savidor A."/>
            <person name="Scheuring C.F."/>
            <person name="Smith B.M."/>
            <person name="Sobral B.W."/>
            <person name="Terry A."/>
            <person name="Torto-Alalibo T.A."/>
            <person name="Win J."/>
            <person name="Xu Z."/>
            <person name="Zhang H."/>
            <person name="Grigoriev I.V."/>
            <person name="Rokhsar D.S."/>
            <person name="Boore J.L."/>
        </authorList>
    </citation>
    <scope>NUCLEOTIDE SEQUENCE [LARGE SCALE GENOMIC DNA]</scope>
    <source>
        <strain evidence="2 3">P6497</strain>
    </source>
</reference>
<dbReference type="Proteomes" id="UP000002640">
    <property type="component" value="Unassembled WGS sequence"/>
</dbReference>
<evidence type="ECO:0000256" key="1">
    <source>
        <dbReference type="SAM" id="MobiDB-lite"/>
    </source>
</evidence>
<name>G4Z3G9_PHYSP</name>
<dbReference type="EMBL" id="JH159153">
    <property type="protein sequence ID" value="EGZ19341.1"/>
    <property type="molecule type" value="Genomic_DNA"/>
</dbReference>
<organism evidence="2 3">
    <name type="scientific">Phytophthora sojae (strain P6497)</name>
    <name type="common">Soybean stem and root rot agent</name>
    <name type="synonym">Phytophthora megasperma f. sp. glycines</name>
    <dbReference type="NCBI Taxonomy" id="1094619"/>
    <lineage>
        <taxon>Eukaryota</taxon>
        <taxon>Sar</taxon>
        <taxon>Stramenopiles</taxon>
        <taxon>Oomycota</taxon>
        <taxon>Peronosporomycetes</taxon>
        <taxon>Peronosporales</taxon>
        <taxon>Peronosporaceae</taxon>
        <taxon>Phytophthora</taxon>
    </lineage>
</organism>
<dbReference type="GeneID" id="20641559"/>
<dbReference type="RefSeq" id="XP_009522058.1">
    <property type="nucleotide sequence ID" value="XM_009523763.1"/>
</dbReference>
<gene>
    <name evidence="2" type="ORF">PHYSODRAFT_297943</name>
</gene>
<protein>
    <submittedName>
        <fullName evidence="2">Uncharacterized protein</fullName>
    </submittedName>
</protein>
<evidence type="ECO:0000313" key="2">
    <source>
        <dbReference type="EMBL" id="EGZ19341.1"/>
    </source>
</evidence>
<evidence type="ECO:0000313" key="3">
    <source>
        <dbReference type="Proteomes" id="UP000002640"/>
    </source>
</evidence>
<sequence length="173" mass="19800">MGQANRKNVQKADKLVQTEDVATGSAEDVAQKKPRSTELRGWLKGFPIKIISESTQTQNPPRQSLDDQIYEVRERAWPTLVRFKVPGINRERVGFFISNDGYFVTELTPQFSHVEEATDAFDRRLEVEHVEDMSCHVNVSVLKVKRATRTPFLRPLPDTGYAMVPEEEEQGRL</sequence>
<accession>G4Z3G9</accession>
<feature type="region of interest" description="Disordered" evidence="1">
    <location>
        <begin position="1"/>
        <end position="34"/>
    </location>
</feature>
<proteinExistence type="predicted"/>
<dbReference type="KEGG" id="psoj:PHYSODRAFT_297943"/>